<dbReference type="Gene3D" id="3.40.50.300">
    <property type="entry name" value="P-loop containing nucleotide triphosphate hydrolases"/>
    <property type="match status" value="1"/>
</dbReference>
<dbReference type="NCBIfam" id="NF004384">
    <property type="entry name" value="PRK05748.1"/>
    <property type="match status" value="1"/>
</dbReference>
<keyword evidence="6 13" id="KW-0347">Helicase</keyword>
<dbReference type="AlphaFoldDB" id="A0A1C3JM48"/>
<dbReference type="GO" id="GO:0003677">
    <property type="term" value="F:DNA binding"/>
    <property type="evidence" value="ECO:0007669"/>
    <property type="project" value="UniProtKB-UniRule"/>
</dbReference>
<evidence type="ECO:0000256" key="8">
    <source>
        <dbReference type="ARBA" id="ARBA00023125"/>
    </source>
</evidence>
<keyword evidence="3 13" id="KW-0235">DNA replication</keyword>
<dbReference type="PANTHER" id="PTHR30153">
    <property type="entry name" value="REPLICATIVE DNA HELICASE DNAB"/>
    <property type="match status" value="1"/>
</dbReference>
<evidence type="ECO:0000256" key="10">
    <source>
        <dbReference type="ARBA" id="ARBA00044932"/>
    </source>
</evidence>
<evidence type="ECO:0000256" key="5">
    <source>
        <dbReference type="ARBA" id="ARBA00022801"/>
    </source>
</evidence>
<keyword evidence="2 13" id="KW-0639">Primosome</keyword>
<accession>A0A1C3JM48</accession>
<dbReference type="Gene3D" id="1.10.860.10">
    <property type="entry name" value="DNAb Helicase, Chain A"/>
    <property type="match status" value="1"/>
</dbReference>
<dbReference type="GO" id="GO:0006269">
    <property type="term" value="P:DNA replication, synthesis of primer"/>
    <property type="evidence" value="ECO:0007669"/>
    <property type="project" value="UniProtKB-UniRule"/>
</dbReference>
<dbReference type="SUPFAM" id="SSF52540">
    <property type="entry name" value="P-loop containing nucleoside triphosphate hydrolases"/>
    <property type="match status" value="1"/>
</dbReference>
<dbReference type="CDD" id="cd00984">
    <property type="entry name" value="DnaB_C"/>
    <property type="match status" value="1"/>
</dbReference>
<dbReference type="FunFam" id="3.40.50.300:FF:000076">
    <property type="entry name" value="Replicative DNA helicase"/>
    <property type="match status" value="1"/>
</dbReference>
<dbReference type="GO" id="GO:0042802">
    <property type="term" value="F:identical protein binding"/>
    <property type="evidence" value="ECO:0007669"/>
    <property type="project" value="UniProtKB-ARBA"/>
</dbReference>
<dbReference type="EC" id="5.6.2.3" evidence="12 13"/>
<evidence type="ECO:0000256" key="9">
    <source>
        <dbReference type="ARBA" id="ARBA00023235"/>
    </source>
</evidence>
<dbReference type="InterPro" id="IPR016136">
    <property type="entry name" value="DNA_helicase_N/primase_C"/>
</dbReference>
<dbReference type="GO" id="GO:0005524">
    <property type="term" value="F:ATP binding"/>
    <property type="evidence" value="ECO:0007669"/>
    <property type="project" value="UniProtKB-UniRule"/>
</dbReference>
<evidence type="ECO:0000256" key="7">
    <source>
        <dbReference type="ARBA" id="ARBA00022840"/>
    </source>
</evidence>
<name>A0A1C3JM48_9GAMM</name>
<dbReference type="InterPro" id="IPR036185">
    <property type="entry name" value="DNA_heli_DnaB-like_N_sf"/>
</dbReference>
<dbReference type="GO" id="GO:0016787">
    <property type="term" value="F:hydrolase activity"/>
    <property type="evidence" value="ECO:0007669"/>
    <property type="project" value="UniProtKB-KW"/>
</dbReference>
<dbReference type="FunFam" id="1.10.860.10:FF:000001">
    <property type="entry name" value="Replicative DNA helicase"/>
    <property type="match status" value="1"/>
</dbReference>
<keyword evidence="4 13" id="KW-0547">Nucleotide-binding</keyword>
<evidence type="ECO:0000313" key="18">
    <source>
        <dbReference type="Proteomes" id="UP000092871"/>
    </source>
</evidence>
<dbReference type="SMART" id="SM00382">
    <property type="entry name" value="AAA"/>
    <property type="match status" value="1"/>
</dbReference>
<proteinExistence type="inferred from homology"/>
<dbReference type="PANTHER" id="PTHR30153:SF2">
    <property type="entry name" value="REPLICATIVE DNA HELICASE"/>
    <property type="match status" value="1"/>
</dbReference>
<dbReference type="GO" id="GO:0043139">
    <property type="term" value="F:5'-3' DNA helicase activity"/>
    <property type="evidence" value="ECO:0007669"/>
    <property type="project" value="UniProtKB-EC"/>
</dbReference>
<dbReference type="Pfam" id="PF00772">
    <property type="entry name" value="DnaB"/>
    <property type="match status" value="1"/>
</dbReference>
<evidence type="ECO:0000313" key="15">
    <source>
        <dbReference type="EMBL" id="SBT16254.1"/>
    </source>
</evidence>
<dbReference type="RefSeq" id="WP_067030844.1">
    <property type="nucleotide sequence ID" value="NZ_FLRA01000002.1"/>
</dbReference>
<dbReference type="PROSITE" id="PS51199">
    <property type="entry name" value="SF4_HELICASE"/>
    <property type="match status" value="1"/>
</dbReference>
<dbReference type="GO" id="GO:1990077">
    <property type="term" value="C:primosome complex"/>
    <property type="evidence" value="ECO:0007669"/>
    <property type="project" value="UniProtKB-UniRule"/>
</dbReference>
<evidence type="ECO:0000313" key="17">
    <source>
        <dbReference type="Proteomes" id="UP000092840"/>
    </source>
</evidence>
<evidence type="ECO:0000259" key="14">
    <source>
        <dbReference type="PROSITE" id="PS51199"/>
    </source>
</evidence>
<dbReference type="SUPFAM" id="SSF48024">
    <property type="entry name" value="N-terminal domain of DnaB helicase"/>
    <property type="match status" value="1"/>
</dbReference>
<evidence type="ECO:0000256" key="4">
    <source>
        <dbReference type="ARBA" id="ARBA00022741"/>
    </source>
</evidence>
<dbReference type="NCBIfam" id="TIGR00665">
    <property type="entry name" value="DnaB"/>
    <property type="match status" value="1"/>
</dbReference>
<comment type="similarity">
    <text evidence="1 13">Belongs to the helicase family. DnaB subfamily.</text>
</comment>
<feature type="domain" description="SF4 helicase" evidence="14">
    <location>
        <begin position="185"/>
        <end position="451"/>
    </location>
</feature>
<reference evidence="16 17" key="1">
    <citation type="submission" date="2016-06" db="EMBL/GenBank/DDBJ databases">
        <authorList>
            <person name="Rodrigo-Torres L."/>
            <person name="Arahal D.R."/>
        </authorList>
    </citation>
    <scope>NUCLEOTIDE SEQUENCE [LARGE SCALE GENOMIC DNA]</scope>
    <source>
        <strain evidence="16 17">CECT 5116</strain>
    </source>
</reference>
<reference evidence="15 18" key="2">
    <citation type="submission" date="2016-06" db="EMBL/GenBank/DDBJ databases">
        <authorList>
            <person name="Kjaerup R.B."/>
            <person name="Dalgaard T.S."/>
            <person name="Juul-Madsen H.R."/>
        </authorList>
    </citation>
    <scope>NUCLEOTIDE SEQUENCE [LARGE SCALE GENOMIC DNA]</scope>
    <source>
        <strain evidence="15 18">CECT 5115</strain>
    </source>
</reference>
<gene>
    <name evidence="15" type="primary">dnaB</name>
    <name evidence="15" type="ORF">MGA5115_00334</name>
    <name evidence="16" type="ORF">MGA5116_01895</name>
</gene>
<comment type="function">
    <text evidence="10 13">The main replicative DNA helicase, it participates in initiation and elongation during chromosome replication. Travels ahead of the DNA replisome, separating dsDNA into templates for DNA synthesis. A processive ATP-dependent 5'-3' DNA helicase it has DNA-dependent ATPase activity.</text>
</comment>
<dbReference type="InterPro" id="IPR027417">
    <property type="entry name" value="P-loop_NTPase"/>
</dbReference>
<keyword evidence="7 13" id="KW-0067">ATP-binding</keyword>
<evidence type="ECO:0000256" key="3">
    <source>
        <dbReference type="ARBA" id="ARBA00022705"/>
    </source>
</evidence>
<organism evidence="15 18">
    <name type="scientific">Marinomonas gallaica</name>
    <dbReference type="NCBI Taxonomy" id="1806667"/>
    <lineage>
        <taxon>Bacteria</taxon>
        <taxon>Pseudomonadati</taxon>
        <taxon>Pseudomonadota</taxon>
        <taxon>Gammaproteobacteria</taxon>
        <taxon>Oceanospirillales</taxon>
        <taxon>Oceanospirillaceae</taxon>
        <taxon>Marinomonas</taxon>
    </lineage>
</organism>
<keyword evidence="9" id="KW-0413">Isomerase</keyword>
<keyword evidence="8 13" id="KW-0238">DNA-binding</keyword>
<dbReference type="Proteomes" id="UP000092840">
    <property type="component" value="Unassembled WGS sequence"/>
</dbReference>
<dbReference type="InterPro" id="IPR003593">
    <property type="entry name" value="AAA+_ATPase"/>
</dbReference>
<sequence>MQFEDSEVSSIKLPPYSIEAERSVIGGLMLDPEAWEKVSELVMADDFYRPEHRAIFAVIARLADDSEPADVVTISERLDKRGELEDIGGVTYLIEVVEGTPSASNIASYAEIVRERSILRRLISTTNDINSRAYQPEGMTAAEVLEDAERQIFQLAEGGDKKGGPRIVADILSKTVDKIDELYHQEGSITGLSTGFTDLDAMTSGLQPSDLIIVAGRPSMGKTTFAMNLVENATMISEIPVVVFSLEMPAEQLMMRMLSSLGRIDQTRMRSGQLVQEDWDKLMSAVKMLKDRKLFIDDTAGISPTEMRSRVRRIAREHGGVAMIMIDYLQLMQIPGYSEGRTNEISEISRSLKAIAKEMECPVIALSQLNRSLEQRPNKRPVNSDLRESGAIEQDADVISFVYRDEVYHEDTPHKGIAEIIIGKQRNGPIGTCRLAFIGKFTRFEDLAPDAYRDFSDE</sequence>
<dbReference type="GO" id="GO:0005829">
    <property type="term" value="C:cytosol"/>
    <property type="evidence" value="ECO:0007669"/>
    <property type="project" value="TreeGrafter"/>
</dbReference>
<comment type="catalytic activity">
    <reaction evidence="11 13">
        <text>ATP + H2O = ADP + phosphate + H(+)</text>
        <dbReference type="Rhea" id="RHEA:13065"/>
        <dbReference type="ChEBI" id="CHEBI:15377"/>
        <dbReference type="ChEBI" id="CHEBI:15378"/>
        <dbReference type="ChEBI" id="CHEBI:30616"/>
        <dbReference type="ChEBI" id="CHEBI:43474"/>
        <dbReference type="ChEBI" id="CHEBI:456216"/>
        <dbReference type="EC" id="5.6.2.3"/>
    </reaction>
</comment>
<evidence type="ECO:0000256" key="1">
    <source>
        <dbReference type="ARBA" id="ARBA00008428"/>
    </source>
</evidence>
<dbReference type="OrthoDB" id="9773982at2"/>
<dbReference type="InterPro" id="IPR007693">
    <property type="entry name" value="DNA_helicase_DnaB-like_N"/>
</dbReference>
<keyword evidence="5 13" id="KW-0378">Hydrolase</keyword>
<dbReference type="InterPro" id="IPR007694">
    <property type="entry name" value="DNA_helicase_DnaB-like_C"/>
</dbReference>
<dbReference type="EMBL" id="FLRB01000012">
    <property type="protein sequence ID" value="SBT21302.1"/>
    <property type="molecule type" value="Genomic_DNA"/>
</dbReference>
<dbReference type="Pfam" id="PF03796">
    <property type="entry name" value="DnaB_C"/>
    <property type="match status" value="1"/>
</dbReference>
<evidence type="ECO:0000256" key="2">
    <source>
        <dbReference type="ARBA" id="ARBA00022515"/>
    </source>
</evidence>
<dbReference type="EMBL" id="FLRA01000002">
    <property type="protein sequence ID" value="SBT16254.1"/>
    <property type="molecule type" value="Genomic_DNA"/>
</dbReference>
<evidence type="ECO:0000313" key="16">
    <source>
        <dbReference type="EMBL" id="SBT21302.1"/>
    </source>
</evidence>
<dbReference type="InterPro" id="IPR007692">
    <property type="entry name" value="DNA_helicase_DnaB"/>
</dbReference>
<evidence type="ECO:0000256" key="6">
    <source>
        <dbReference type="ARBA" id="ARBA00022806"/>
    </source>
</evidence>
<dbReference type="Proteomes" id="UP000092871">
    <property type="component" value="Unassembled WGS sequence"/>
</dbReference>
<evidence type="ECO:0000256" key="12">
    <source>
        <dbReference type="NCBIfam" id="TIGR00665"/>
    </source>
</evidence>
<keyword evidence="17" id="KW-1185">Reference proteome</keyword>
<evidence type="ECO:0000256" key="11">
    <source>
        <dbReference type="ARBA" id="ARBA00048954"/>
    </source>
</evidence>
<evidence type="ECO:0000256" key="13">
    <source>
        <dbReference type="RuleBase" id="RU362085"/>
    </source>
</evidence>
<protein>
    <recommendedName>
        <fullName evidence="12 13">Replicative DNA helicase</fullName>
        <ecNumber evidence="12 13">5.6.2.3</ecNumber>
    </recommendedName>
</protein>